<feature type="domain" description="Tyr recombinase" evidence="2">
    <location>
        <begin position="216"/>
        <end position="405"/>
    </location>
</feature>
<evidence type="ECO:0000259" key="2">
    <source>
        <dbReference type="PROSITE" id="PS51898"/>
    </source>
</evidence>
<evidence type="ECO:0000313" key="4">
    <source>
        <dbReference type="Proteomes" id="UP001056855"/>
    </source>
</evidence>
<gene>
    <name evidence="3" type="ORF">NGM29_20010</name>
</gene>
<keyword evidence="1" id="KW-0233">DNA recombination</keyword>
<dbReference type="GeneID" id="73292382"/>
<reference evidence="3" key="1">
    <citation type="submission" date="2022-06" db="EMBL/GenBank/DDBJ databases">
        <title>Diverse halophilic archaea isolated from saline environments.</title>
        <authorList>
            <person name="Cui H.-L."/>
        </authorList>
    </citation>
    <scope>NUCLEOTIDE SEQUENCE</scope>
    <source>
        <strain evidence="3">WLHS1</strain>
        <plasmid evidence="3">unnamed2</plasmid>
    </source>
</reference>
<dbReference type="GO" id="GO:0015074">
    <property type="term" value="P:DNA integration"/>
    <property type="evidence" value="ECO:0007669"/>
    <property type="project" value="InterPro"/>
</dbReference>
<evidence type="ECO:0000313" key="3">
    <source>
        <dbReference type="EMBL" id="UTF55889.1"/>
    </source>
</evidence>
<dbReference type="Proteomes" id="UP001056855">
    <property type="component" value="Plasmid unnamed2"/>
</dbReference>
<dbReference type="KEGG" id="sawl:NGM29_20010"/>
<dbReference type="PROSITE" id="PS51898">
    <property type="entry name" value="TYR_RECOMBINASE"/>
    <property type="match status" value="1"/>
</dbReference>
<sequence>MSQSDTINWSRMSLEELQHYWNAYIEPDLARDGLDLSTRPTYEEISESGYSGIAYALREHHELTLSQFLATVGYPEPNSENSYTWGIDDETTTQELELYLTTYLRRKGTSEQTVASKRSRLARYVRTYADHYDSADIVVRVREDTVVRRDERQRVRGVFDSFDVDLSSAESKHKHLTDVVSFYAWLEGDRDAKYNPALGAPHDYRWKNETPDAEERNPSALEAHHVRALADACESLSDRLLVVATCGWGLRRGEVAALSTSQTEIDDGDPRIVFGNERKNGPGTVTIHYGLETLEDRWLQLDERDSWNGHLFPSTRAASGHVAPDTITSRFKRLAERADVTVRGEVPTPQYGRRFWYRAYLEAVQRLSKEVSAIASEQGSKDASVVVSNYLGEEEARRRRREFMKEQLADAFER</sequence>
<dbReference type="GO" id="GO:0006310">
    <property type="term" value="P:DNA recombination"/>
    <property type="evidence" value="ECO:0007669"/>
    <property type="project" value="UniProtKB-KW"/>
</dbReference>
<dbReference type="RefSeq" id="WP_254161370.1">
    <property type="nucleotide sequence ID" value="NZ_CP100357.1"/>
</dbReference>
<accession>A0A9E7NCF6</accession>
<evidence type="ECO:0000256" key="1">
    <source>
        <dbReference type="ARBA" id="ARBA00023172"/>
    </source>
</evidence>
<dbReference type="InterPro" id="IPR013762">
    <property type="entry name" value="Integrase-like_cat_sf"/>
</dbReference>
<dbReference type="InterPro" id="IPR011010">
    <property type="entry name" value="DNA_brk_join_enz"/>
</dbReference>
<dbReference type="SUPFAM" id="SSF56349">
    <property type="entry name" value="DNA breaking-rejoining enzymes"/>
    <property type="match status" value="1"/>
</dbReference>
<dbReference type="InterPro" id="IPR002104">
    <property type="entry name" value="Integrase_catalytic"/>
</dbReference>
<name>A0A9E7NCF6_9EURY</name>
<organism evidence="3 4">
    <name type="scientific">Natronosalvus rutilus</name>
    <dbReference type="NCBI Taxonomy" id="2953753"/>
    <lineage>
        <taxon>Archaea</taxon>
        <taxon>Methanobacteriati</taxon>
        <taxon>Methanobacteriota</taxon>
        <taxon>Stenosarchaea group</taxon>
        <taxon>Halobacteria</taxon>
        <taxon>Halobacteriales</taxon>
        <taxon>Natrialbaceae</taxon>
        <taxon>Natronosalvus</taxon>
    </lineage>
</organism>
<dbReference type="GO" id="GO:0003677">
    <property type="term" value="F:DNA binding"/>
    <property type="evidence" value="ECO:0007669"/>
    <property type="project" value="InterPro"/>
</dbReference>
<keyword evidence="3" id="KW-0614">Plasmid</keyword>
<dbReference type="EMBL" id="CP100357">
    <property type="protein sequence ID" value="UTF55889.1"/>
    <property type="molecule type" value="Genomic_DNA"/>
</dbReference>
<keyword evidence="4" id="KW-1185">Reference proteome</keyword>
<proteinExistence type="predicted"/>
<dbReference type="AlphaFoldDB" id="A0A9E7NCF6"/>
<geneLocation type="plasmid" evidence="3 4">
    <name>unnamed2</name>
</geneLocation>
<protein>
    <submittedName>
        <fullName evidence="3">Tyrosine-type recombinase/integrase</fullName>
    </submittedName>
</protein>
<dbReference type="Gene3D" id="1.10.443.10">
    <property type="entry name" value="Intergrase catalytic core"/>
    <property type="match status" value="1"/>
</dbReference>